<evidence type="ECO:0000256" key="3">
    <source>
        <dbReference type="ARBA" id="ARBA00011296"/>
    </source>
</evidence>
<dbReference type="PANTHER" id="PTHR30195">
    <property type="entry name" value="TYPE I SITE-SPECIFIC DEOXYRIBONUCLEASE PROTEIN SUBUNIT M AND R"/>
    <property type="match status" value="1"/>
</dbReference>
<dbReference type="GO" id="GO:0005524">
    <property type="term" value="F:ATP binding"/>
    <property type="evidence" value="ECO:0007669"/>
    <property type="project" value="UniProtKB-KW"/>
</dbReference>
<keyword evidence="6 11" id="KW-0680">Restriction system</keyword>
<dbReference type="Pfam" id="PF18766">
    <property type="entry name" value="SWI2_SNF2"/>
    <property type="match status" value="1"/>
</dbReference>
<proteinExistence type="inferred from homology"/>
<feature type="domain" description="Helicase ATP-binding" evidence="12">
    <location>
        <begin position="273"/>
        <end position="477"/>
    </location>
</feature>
<keyword evidence="8 11" id="KW-0378">Hydrolase</keyword>
<evidence type="ECO:0000256" key="10">
    <source>
        <dbReference type="ARBA" id="ARBA00023125"/>
    </source>
</evidence>
<comment type="subunit">
    <text evidence="3 11">The type I restriction/modification system is composed of three polypeptides R, M and S.</text>
</comment>
<comment type="caution">
    <text evidence="13">The sequence shown here is derived from an EMBL/GenBank/DDBJ whole genome shotgun (WGS) entry which is preliminary data.</text>
</comment>
<keyword evidence="9 11" id="KW-0067">ATP-binding</keyword>
<dbReference type="OrthoDB" id="9758243at2"/>
<comment type="catalytic activity">
    <reaction evidence="1 11">
        <text>Endonucleolytic cleavage of DNA to give random double-stranded fragments with terminal 5'-phosphates, ATP is simultaneously hydrolyzed.</text>
        <dbReference type="EC" id="3.1.21.3"/>
    </reaction>
</comment>
<dbReference type="CDD" id="cd22332">
    <property type="entry name" value="HsdR_N"/>
    <property type="match status" value="1"/>
</dbReference>
<reference evidence="13 14" key="1">
    <citation type="submission" date="2014-03" db="EMBL/GenBank/DDBJ databases">
        <title>Genomics of Bifidobacteria.</title>
        <authorList>
            <person name="Ventura M."/>
            <person name="Milani C."/>
            <person name="Lugli G.A."/>
        </authorList>
    </citation>
    <scope>NUCLEOTIDE SEQUENCE [LARGE SCALE GENOMIC DNA]</scope>
    <source>
        <strain evidence="13 14">LMG 10736</strain>
    </source>
</reference>
<evidence type="ECO:0000256" key="9">
    <source>
        <dbReference type="ARBA" id="ARBA00022840"/>
    </source>
</evidence>
<evidence type="ECO:0000256" key="4">
    <source>
        <dbReference type="ARBA" id="ARBA00022722"/>
    </source>
</evidence>
<dbReference type="RefSeq" id="WP_026503222.1">
    <property type="nucleotide sequence ID" value="NZ_JGYQ01000018.1"/>
</dbReference>
<dbReference type="PANTHER" id="PTHR30195:SF15">
    <property type="entry name" value="TYPE I RESTRICTION ENZYME HINDI ENDONUCLEASE SUBUNIT"/>
    <property type="match status" value="1"/>
</dbReference>
<evidence type="ECO:0000259" key="12">
    <source>
        <dbReference type="SMART" id="SM00487"/>
    </source>
</evidence>
<evidence type="ECO:0000256" key="1">
    <source>
        <dbReference type="ARBA" id="ARBA00000851"/>
    </source>
</evidence>
<dbReference type="InterPro" id="IPR014001">
    <property type="entry name" value="Helicase_ATP-bd"/>
</dbReference>
<evidence type="ECO:0000313" key="13">
    <source>
        <dbReference type="EMBL" id="KFI45201.1"/>
    </source>
</evidence>
<comment type="function">
    <text evidence="11">Subunit R is required for both nuclease and ATPase activities, but not for modification.</text>
</comment>
<evidence type="ECO:0000256" key="11">
    <source>
        <dbReference type="RuleBase" id="RU364115"/>
    </source>
</evidence>
<sequence>MAAHGKYIDDFSSFDEESYELTIIDRMVNRLGYRHLYGPDVKRTDGRYRDVFLPGVLRESLRRVNSELPVQAIDEAVLKLEDIEGGSLAQRNERFTDYLQSGVEVRYFDGREERNELVRLVDYDEPERNAFHVVNQWTYVEHENKRPDVVVFVNGMPLVVFELKSPSREDTTVSDAYAQLRNYLKAIPSFFVPNAFLVISDSTETRVGTITSPEDRFCEWKSVDGDYAKNDARWQTMIDGMFRKDHLVDILRNFICFNDDGDKVVKILAAYHQYFGVHKAADRAVEAVAGDGRIGVFWHTQGSGKSLSMVFLAHLLQTRIGSPTIVVVTDRNDLDGQLFGQFSRCSKFLRQQPVQAKSREDLRKLLSGREANGIVFTTMQKFIEGDGPLCDRSNVIVMIDEAHRGQYGLTETIKEDGTVSIGAAKQMRDALPNASYIGFTGTPIELDGRNTQEVFGGYIDVYDMTQSVEDNATVPVYYESRVVALHLDQGALDELDAAYGEYAASHDEATTERSKHSMAALDAILGAPETIDSLCEDMIAHYEQNRADLLTGKAMIVAYSRTTAMKIYYRLLELRPEWKDKIGVVMTTSNQDPEEWYEVTHGVTPGQGKSGLGRLNHNKDMERRFKSDDDPLRIVIVVDMWLTGFDVPSLATMYMYKPMRGHNLMQAIARVNRVYPGKEGGLIVDYIGIAGALKAAMHDYTQRDRKQFGDMDIAKTAYPKFREKLAVCRDLLHGFDYRNRITTQNKEELAACIADGTDWLLDKDRIETRDEFLKQSQLLESAESLCKSMVSEADQYEAAFIHVLQVQVLRILGKAPSTGHGMSYAEFNRRISSMLEQTVQSDGVINLIGKDSTEISLFNESVLDEISKMKVKNIALETLKRLISEQVKAYRKTSVVKAQKFSEMLQTTLNAYLNGMLTNAEVIEELMAMAKDMMREREEGKSLGLSAEELAFYDALTKPQAVKDLYTNDQLVAMTHELTDALRRNATIDWQEKRTARAGMKRAIKRLLKKYKYPPDEEPEAIETVMDQCELWTDNQVL</sequence>
<dbReference type="GeneID" id="303204767"/>
<keyword evidence="7" id="KW-0255">Endonuclease</keyword>
<dbReference type="EMBL" id="JGYQ01000018">
    <property type="protein sequence ID" value="KFI45201.1"/>
    <property type="molecule type" value="Genomic_DNA"/>
</dbReference>
<keyword evidence="14" id="KW-1185">Reference proteome</keyword>
<dbReference type="Proteomes" id="UP000029093">
    <property type="component" value="Unassembled WGS sequence"/>
</dbReference>
<evidence type="ECO:0000256" key="8">
    <source>
        <dbReference type="ARBA" id="ARBA00022801"/>
    </source>
</evidence>
<gene>
    <name evidence="13" type="ORF">BBOU_1667</name>
</gene>
<dbReference type="GO" id="GO:0003677">
    <property type="term" value="F:DNA binding"/>
    <property type="evidence" value="ECO:0007669"/>
    <property type="project" value="UniProtKB-KW"/>
</dbReference>
<dbReference type="CDD" id="cd18800">
    <property type="entry name" value="SF2_C_EcoR124I-like"/>
    <property type="match status" value="1"/>
</dbReference>
<dbReference type="InterPro" id="IPR027417">
    <property type="entry name" value="P-loop_NTPase"/>
</dbReference>
<keyword evidence="4" id="KW-0540">Nuclease</keyword>
<dbReference type="AlphaFoldDB" id="A0A086ZFA1"/>
<dbReference type="Pfam" id="PF04313">
    <property type="entry name" value="HSDR_N"/>
    <property type="match status" value="1"/>
</dbReference>
<evidence type="ECO:0000256" key="7">
    <source>
        <dbReference type="ARBA" id="ARBA00022759"/>
    </source>
</evidence>
<comment type="similarity">
    <text evidence="2 11">Belongs to the HsdR family.</text>
</comment>
<evidence type="ECO:0000256" key="5">
    <source>
        <dbReference type="ARBA" id="ARBA00022741"/>
    </source>
</evidence>
<dbReference type="InterPro" id="IPR051268">
    <property type="entry name" value="Type-I_R_enzyme_R_subunit"/>
</dbReference>
<dbReference type="InterPro" id="IPR040980">
    <property type="entry name" value="SWI2_SNF2"/>
</dbReference>
<keyword evidence="10 11" id="KW-0238">DNA-binding</keyword>
<protein>
    <recommendedName>
        <fullName evidence="11">Type I restriction enzyme endonuclease subunit</fullName>
        <shortName evidence="11">R protein</shortName>
        <ecNumber evidence="11">3.1.21.3</ecNumber>
    </recommendedName>
</protein>
<dbReference type="InterPro" id="IPR055180">
    <property type="entry name" value="HsdR_RecA-like_helicase_dom_2"/>
</dbReference>
<dbReference type="SUPFAM" id="SSF52540">
    <property type="entry name" value="P-loop containing nucleoside triphosphate hydrolases"/>
    <property type="match status" value="2"/>
</dbReference>
<dbReference type="CDD" id="cd18030">
    <property type="entry name" value="DEXHc_RE_I_HsdR"/>
    <property type="match status" value="1"/>
</dbReference>
<keyword evidence="5 11" id="KW-0547">Nucleotide-binding</keyword>
<accession>A0A086ZFA1</accession>
<dbReference type="Pfam" id="PF11867">
    <property type="entry name" value="T1RH-like_C"/>
    <property type="match status" value="1"/>
</dbReference>
<organism evidence="13 14">
    <name type="scientific">Bifidobacterium boum</name>
    <dbReference type="NCBI Taxonomy" id="78343"/>
    <lineage>
        <taxon>Bacteria</taxon>
        <taxon>Bacillati</taxon>
        <taxon>Actinomycetota</taxon>
        <taxon>Actinomycetes</taxon>
        <taxon>Bifidobacteriales</taxon>
        <taxon>Bifidobacteriaceae</taxon>
        <taxon>Bifidobacterium</taxon>
    </lineage>
</organism>
<dbReference type="Gene3D" id="3.90.1570.50">
    <property type="match status" value="1"/>
</dbReference>
<evidence type="ECO:0000256" key="2">
    <source>
        <dbReference type="ARBA" id="ARBA00008598"/>
    </source>
</evidence>
<dbReference type="GO" id="GO:0009035">
    <property type="term" value="F:type I site-specific deoxyribonuclease activity"/>
    <property type="evidence" value="ECO:0007669"/>
    <property type="project" value="UniProtKB-EC"/>
</dbReference>
<dbReference type="GO" id="GO:0009307">
    <property type="term" value="P:DNA restriction-modification system"/>
    <property type="evidence" value="ECO:0007669"/>
    <property type="project" value="UniProtKB-KW"/>
</dbReference>
<dbReference type="NCBIfam" id="TIGR00348">
    <property type="entry name" value="hsdR"/>
    <property type="match status" value="1"/>
</dbReference>
<dbReference type="REBASE" id="384793">
    <property type="entry name" value="Bbo10736ORF1666P"/>
</dbReference>
<dbReference type="InterPro" id="IPR004473">
    <property type="entry name" value="Restrct_endonuc_typeI_HsdR"/>
</dbReference>
<dbReference type="EC" id="3.1.21.3" evidence="11"/>
<name>A0A086ZFA1_9BIFI</name>
<dbReference type="SMART" id="SM00487">
    <property type="entry name" value="DEXDc"/>
    <property type="match status" value="1"/>
</dbReference>
<evidence type="ECO:0000256" key="6">
    <source>
        <dbReference type="ARBA" id="ARBA00022747"/>
    </source>
</evidence>
<dbReference type="InterPro" id="IPR007409">
    <property type="entry name" value="Restrct_endonuc_type1_HsdR_N"/>
</dbReference>
<dbReference type="InterPro" id="IPR021810">
    <property type="entry name" value="T1RH-like_C"/>
</dbReference>
<dbReference type="Gene3D" id="3.40.50.300">
    <property type="entry name" value="P-loop containing nucleotide triphosphate hydrolases"/>
    <property type="match status" value="2"/>
</dbReference>
<evidence type="ECO:0000313" key="14">
    <source>
        <dbReference type="Proteomes" id="UP000029093"/>
    </source>
</evidence>
<dbReference type="Pfam" id="PF22679">
    <property type="entry name" value="T1R_D3-like"/>
    <property type="match status" value="1"/>
</dbReference>